<evidence type="ECO:0000313" key="1">
    <source>
        <dbReference type="EMBL" id="GGT66593.1"/>
    </source>
</evidence>
<protein>
    <recommendedName>
        <fullName evidence="3">Knr4/Smi1-like domain-containing protein</fullName>
    </recommendedName>
</protein>
<dbReference type="RefSeq" id="WP_229833355.1">
    <property type="nucleotide sequence ID" value="NZ_BMQQ01000059.1"/>
</dbReference>
<dbReference type="SUPFAM" id="SSF160631">
    <property type="entry name" value="SMI1/KNR4-like"/>
    <property type="match status" value="1"/>
</dbReference>
<evidence type="ECO:0008006" key="3">
    <source>
        <dbReference type="Google" id="ProtNLM"/>
    </source>
</evidence>
<organism evidence="1 2">
    <name type="scientific">Streptomyces purpureus</name>
    <dbReference type="NCBI Taxonomy" id="1951"/>
    <lineage>
        <taxon>Bacteria</taxon>
        <taxon>Bacillati</taxon>
        <taxon>Actinomycetota</taxon>
        <taxon>Actinomycetes</taxon>
        <taxon>Kitasatosporales</taxon>
        <taxon>Streptomycetaceae</taxon>
        <taxon>Streptomyces</taxon>
    </lineage>
</organism>
<dbReference type="AlphaFoldDB" id="A0A918HIN3"/>
<dbReference type="EMBL" id="BMQQ01000059">
    <property type="protein sequence ID" value="GGT66593.1"/>
    <property type="molecule type" value="Genomic_DNA"/>
</dbReference>
<keyword evidence="2" id="KW-1185">Reference proteome</keyword>
<reference evidence="1" key="2">
    <citation type="submission" date="2020-09" db="EMBL/GenBank/DDBJ databases">
        <authorList>
            <person name="Sun Q."/>
            <person name="Ohkuma M."/>
        </authorList>
    </citation>
    <scope>NUCLEOTIDE SEQUENCE</scope>
    <source>
        <strain evidence="1">JCM 3172</strain>
    </source>
</reference>
<sequence length="185" mass="20783">MAGDMLRLHDLESVIPVLASHRTGGGRPIDFNLIHRSIDVELPSDYQEFSRSYPAIEIDEFLRIFSPVPGREEEFIQEIYEELEILKDLCGEGEDDLAGGNVPFPREGGLFPWGSSLSGDSFYWKVSSDNGDEWPVVVGGRNGDWWEFEGGMLAFLVGLIDGTVERRGLPRDIPSRSPRVHVFDD</sequence>
<comment type="caution">
    <text evidence="1">The sequence shown here is derived from an EMBL/GenBank/DDBJ whole genome shotgun (WGS) entry which is preliminary data.</text>
</comment>
<dbReference type="Proteomes" id="UP000619486">
    <property type="component" value="Unassembled WGS sequence"/>
</dbReference>
<name>A0A918HIN3_9ACTN</name>
<gene>
    <name evidence="1" type="ORF">GCM10014713_69030</name>
</gene>
<accession>A0A918HIN3</accession>
<dbReference type="InterPro" id="IPR037883">
    <property type="entry name" value="Knr4/Smi1-like_sf"/>
</dbReference>
<proteinExistence type="predicted"/>
<evidence type="ECO:0000313" key="2">
    <source>
        <dbReference type="Proteomes" id="UP000619486"/>
    </source>
</evidence>
<reference evidence="1" key="1">
    <citation type="journal article" date="2014" name="Int. J. Syst. Evol. Microbiol.">
        <title>Complete genome sequence of Corynebacterium casei LMG S-19264T (=DSM 44701T), isolated from a smear-ripened cheese.</title>
        <authorList>
            <consortium name="US DOE Joint Genome Institute (JGI-PGF)"/>
            <person name="Walter F."/>
            <person name="Albersmeier A."/>
            <person name="Kalinowski J."/>
            <person name="Ruckert C."/>
        </authorList>
    </citation>
    <scope>NUCLEOTIDE SEQUENCE</scope>
    <source>
        <strain evidence="1">JCM 3172</strain>
    </source>
</reference>